<keyword evidence="6 11" id="KW-0375">Hydrogen ion transport</keyword>
<dbReference type="InterPro" id="IPR002146">
    <property type="entry name" value="ATP_synth_b/b'su_bac/chlpt"/>
</dbReference>
<comment type="subcellular location">
    <subcellularLocation>
        <location evidence="1">Membrane</location>
        <topology evidence="1">Single-pass membrane protein</topology>
    </subcellularLocation>
</comment>
<keyword evidence="5 11" id="KW-0812">Transmembrane</keyword>
<evidence type="ECO:0000256" key="8">
    <source>
        <dbReference type="ARBA" id="ARBA00023065"/>
    </source>
</evidence>
<accession>A0A8F8SNV2</accession>
<keyword evidence="8 11" id="KW-0406">Ion transport</keyword>
<gene>
    <name evidence="13" type="primary">atpG</name>
</gene>
<evidence type="ECO:0000256" key="9">
    <source>
        <dbReference type="ARBA" id="ARBA00023136"/>
    </source>
</evidence>
<evidence type="ECO:0000256" key="10">
    <source>
        <dbReference type="ARBA" id="ARBA00025198"/>
    </source>
</evidence>
<name>A0A8F8SNV2_9STRA</name>
<keyword evidence="13" id="KW-0934">Plastid</keyword>
<dbReference type="PANTHER" id="PTHR33445:SF2">
    <property type="entry name" value="ATP SYNTHASE SUBUNIT B', CHLOROPLASTIC"/>
    <property type="match status" value="1"/>
</dbReference>
<geneLocation type="plastid" evidence="13"/>
<dbReference type="AlphaFoldDB" id="A0A8F8SNV2"/>
<evidence type="ECO:0000256" key="5">
    <source>
        <dbReference type="ARBA" id="ARBA00022692"/>
    </source>
</evidence>
<comment type="similarity">
    <text evidence="2 11">Belongs to the ATPase B chain family.</text>
</comment>
<evidence type="ECO:0000256" key="11">
    <source>
        <dbReference type="RuleBase" id="RU003848"/>
    </source>
</evidence>
<keyword evidence="4 11" id="KW-0138">CF(0)</keyword>
<evidence type="ECO:0000256" key="6">
    <source>
        <dbReference type="ARBA" id="ARBA00022781"/>
    </source>
</evidence>
<evidence type="ECO:0000313" key="13">
    <source>
        <dbReference type="EMBL" id="QYB18894.1"/>
    </source>
</evidence>
<comment type="function">
    <text evidence="10">F(1)F(0) ATP synthase produces ATP from ADP in the presence of a proton or sodium gradient. F-type ATPases consist of two structural domains, F(1) containing the extramembraneous catalytic core and F(0) containing the membrane proton channel, linked together by a central stalk and a peripheral stalk. During catalysis, ATP synthesis in the catalytic domain of F(1) is coupled via a rotary mechanism of the central stalk subunits to proton translocation.</text>
</comment>
<keyword evidence="7 12" id="KW-1133">Transmembrane helix</keyword>
<dbReference type="GO" id="GO:0046961">
    <property type="term" value="F:proton-transporting ATPase activity, rotational mechanism"/>
    <property type="evidence" value="ECO:0007669"/>
    <property type="project" value="TreeGrafter"/>
</dbReference>
<evidence type="ECO:0000256" key="12">
    <source>
        <dbReference type="SAM" id="Phobius"/>
    </source>
</evidence>
<feature type="transmembrane region" description="Helical" evidence="12">
    <location>
        <begin position="26"/>
        <end position="46"/>
    </location>
</feature>
<keyword evidence="3 11" id="KW-0813">Transport</keyword>
<evidence type="ECO:0000256" key="1">
    <source>
        <dbReference type="ARBA" id="ARBA00004167"/>
    </source>
</evidence>
<reference evidence="13" key="1">
    <citation type="journal article" date="2021" name="Int. J. Mol. Sci.">
        <title>Extreme Enlargement of the Inverted Repeat Region in the Plastid Genomes of Diatoms from the Genus Climaconeis.</title>
        <authorList>
            <person name="Gastineau R."/>
            <person name="Davidovich N.A."/>
            <person name="Davidovich O.I."/>
            <person name="Lemieux C."/>
            <person name="Turmel M."/>
            <person name="Wrobel R.J."/>
            <person name="Witkowski A."/>
        </authorList>
    </citation>
    <scope>NUCLEOTIDE SEQUENCE</scope>
    <source>
        <strain evidence="13">SZCZ1890</strain>
    </source>
</reference>
<evidence type="ECO:0000256" key="2">
    <source>
        <dbReference type="ARBA" id="ARBA00005513"/>
    </source>
</evidence>
<dbReference type="EMBL" id="MZ365053">
    <property type="protein sequence ID" value="QYB18894.1"/>
    <property type="molecule type" value="Genomic_DNA"/>
</dbReference>
<organism evidence="13">
    <name type="scientific">Climaconeis sp</name>
    <dbReference type="NCBI Taxonomy" id="2846830"/>
    <lineage>
        <taxon>Eukaryota</taxon>
        <taxon>Sar</taxon>
        <taxon>Stramenopiles</taxon>
        <taxon>Ochrophyta</taxon>
        <taxon>Bacillariophyta</taxon>
        <taxon>Bacillariophyceae</taxon>
        <taxon>Bacillariophycidae</taxon>
        <taxon>Naviculales</taxon>
        <taxon>Berkeleyaceae</taxon>
        <taxon>Climaconeis</taxon>
    </lineage>
</organism>
<dbReference type="GO" id="GO:0045259">
    <property type="term" value="C:proton-transporting ATP synthase complex"/>
    <property type="evidence" value="ECO:0007669"/>
    <property type="project" value="UniProtKB-KW"/>
</dbReference>
<proteinExistence type="inferred from homology"/>
<dbReference type="Pfam" id="PF00430">
    <property type="entry name" value="ATP-synt_B"/>
    <property type="match status" value="1"/>
</dbReference>
<dbReference type="GO" id="GO:0015986">
    <property type="term" value="P:proton motive force-driven ATP synthesis"/>
    <property type="evidence" value="ECO:0007669"/>
    <property type="project" value="InterPro"/>
</dbReference>
<evidence type="ECO:0000256" key="4">
    <source>
        <dbReference type="ARBA" id="ARBA00022547"/>
    </source>
</evidence>
<dbReference type="CDD" id="cd06503">
    <property type="entry name" value="ATP-synt_Fo_b"/>
    <property type="match status" value="1"/>
</dbReference>
<dbReference type="InterPro" id="IPR050059">
    <property type="entry name" value="ATP_synthase_B_chain"/>
</dbReference>
<keyword evidence="9 12" id="KW-0472">Membrane</keyword>
<protein>
    <submittedName>
        <fullName evidence="13">CF0 subunit II of ATP synthase</fullName>
    </submittedName>
</protein>
<evidence type="ECO:0000256" key="3">
    <source>
        <dbReference type="ARBA" id="ARBA00022448"/>
    </source>
</evidence>
<dbReference type="PANTHER" id="PTHR33445">
    <property type="entry name" value="ATP SYNTHASE SUBUNIT B', CHLOROPLASTIC"/>
    <property type="match status" value="1"/>
</dbReference>
<evidence type="ECO:0000256" key="7">
    <source>
        <dbReference type="ARBA" id="ARBA00022989"/>
    </source>
</evidence>
<sequence length="156" mass="17931">MSNFSILISNSEVSGPGGIFDFNGTLPFVAIQFILSAFILNTFLYNPLSTIIEERKEYILTYLNEASEILKHANKISEQYEQKLTYARKKAQLEITNSQKINKEVIEKELNISQKFIDDLLDTMQKYFIIKKKVAFSSLDEFVQTLSNDIESKLSI</sequence>